<dbReference type="EMBL" id="JBGOSP010000001">
    <property type="protein sequence ID" value="MFA3834730.1"/>
    <property type="molecule type" value="Genomic_DNA"/>
</dbReference>
<accession>A0ABV4S8I5</accession>
<comment type="caution">
    <text evidence="2">The sequence shown here is derived from an EMBL/GenBank/DDBJ whole genome shotgun (WGS) entry which is preliminary data.</text>
</comment>
<evidence type="ECO:0008006" key="4">
    <source>
        <dbReference type="Google" id="ProtNLM"/>
    </source>
</evidence>
<reference evidence="2 3" key="1">
    <citation type="submission" date="2024-08" db="EMBL/GenBank/DDBJ databases">
        <title>Genome sequence of Streptomyces aureus CACIA-1.46HGO.</title>
        <authorList>
            <person name="Evangelista-Martinez Z."/>
        </authorList>
    </citation>
    <scope>NUCLEOTIDE SEQUENCE [LARGE SCALE GENOMIC DNA]</scope>
    <source>
        <strain evidence="2 3">CACIA-1.46HGO</strain>
    </source>
</reference>
<organism evidence="2 3">
    <name type="scientific">Streptomyces aureus</name>
    <dbReference type="NCBI Taxonomy" id="193461"/>
    <lineage>
        <taxon>Bacteria</taxon>
        <taxon>Bacillati</taxon>
        <taxon>Actinomycetota</taxon>
        <taxon>Actinomycetes</taxon>
        <taxon>Kitasatosporales</taxon>
        <taxon>Streptomycetaceae</taxon>
        <taxon>Streptomyces</taxon>
    </lineage>
</organism>
<evidence type="ECO:0000313" key="3">
    <source>
        <dbReference type="Proteomes" id="UP001571476"/>
    </source>
</evidence>
<dbReference type="Proteomes" id="UP001571476">
    <property type="component" value="Unassembled WGS sequence"/>
</dbReference>
<keyword evidence="1" id="KW-0732">Signal</keyword>
<evidence type="ECO:0000256" key="1">
    <source>
        <dbReference type="SAM" id="SignalP"/>
    </source>
</evidence>
<protein>
    <recommendedName>
        <fullName evidence="4">Cysteine rich repeat-containing protein</fullName>
    </recommendedName>
</protein>
<proteinExistence type="predicted"/>
<feature type="chain" id="PRO_5045454617" description="Cysteine rich repeat-containing protein" evidence="1">
    <location>
        <begin position="25"/>
        <end position="91"/>
    </location>
</feature>
<keyword evidence="3" id="KW-1185">Reference proteome</keyword>
<sequence length="91" mass="8544">MRTSTRIAGALTGLTLALGGAIFAAPTVRADIPACTQMAGQAGATDSGAVTAACSRGVVGDLQSCVSGLTGAGVAGGAATGACRAAAHEPR</sequence>
<name>A0ABV4S8I5_9ACTN</name>
<feature type="signal peptide" evidence="1">
    <location>
        <begin position="1"/>
        <end position="24"/>
    </location>
</feature>
<dbReference type="RefSeq" id="WP_372560852.1">
    <property type="nucleotide sequence ID" value="NZ_JBGOSP010000001.1"/>
</dbReference>
<gene>
    <name evidence="2" type="ORF">ACEG43_00800</name>
</gene>
<evidence type="ECO:0000313" key="2">
    <source>
        <dbReference type="EMBL" id="MFA3834730.1"/>
    </source>
</evidence>